<evidence type="ECO:0000313" key="3">
    <source>
        <dbReference type="Proteomes" id="UP000017248"/>
    </source>
</evidence>
<dbReference type="EMBL" id="CBUK010000161">
    <property type="protein sequence ID" value="CDI59195.1"/>
    <property type="molecule type" value="Genomic_DNA"/>
</dbReference>
<gene>
    <name evidence="2" type="ORF">LHCIRMBIA951_00427</name>
</gene>
<feature type="transmembrane region" description="Helical" evidence="1">
    <location>
        <begin position="12"/>
        <end position="31"/>
    </location>
</feature>
<proteinExistence type="predicted"/>
<organism evidence="2 3">
    <name type="scientific">Lactobacillus helveticus CIRM-BIA 951</name>
    <dbReference type="NCBI Taxonomy" id="1226334"/>
    <lineage>
        <taxon>Bacteria</taxon>
        <taxon>Bacillati</taxon>
        <taxon>Bacillota</taxon>
        <taxon>Bacilli</taxon>
        <taxon>Lactobacillales</taxon>
        <taxon>Lactobacillaceae</taxon>
        <taxon>Lactobacillus</taxon>
    </lineage>
</organism>
<keyword evidence="1" id="KW-0812">Transmembrane</keyword>
<protein>
    <submittedName>
        <fullName evidence="2">Uncharacterized protein</fullName>
    </submittedName>
</protein>
<evidence type="ECO:0000256" key="1">
    <source>
        <dbReference type="SAM" id="Phobius"/>
    </source>
</evidence>
<reference evidence="2" key="1">
    <citation type="submission" date="2013-09" db="EMBL/GenBank/DDBJ databases">
        <title>Draft Genome Sequence of five Lactobacillus helveticus strains CIRM-BIA 101T, 103, 104, 951 and 953 isolated from milk product.</title>
        <authorList>
            <person name="Valence F."/>
            <person name="Chuat V."/>
            <person name="Ma L."/>
            <person name="Creno S."/>
            <person name="Falentin H."/>
            <person name="Lortal S."/>
            <person name="Bizet C."/>
            <person name="Clermont D."/>
            <person name="Loux V."/>
            <person name="Bouchier C."/>
            <person name="Cousin S."/>
        </authorList>
    </citation>
    <scope>NUCLEOTIDE SEQUENCE [LARGE SCALE GENOMIC DNA]</scope>
    <source>
        <strain evidence="2">CIRM-BIA 951</strain>
    </source>
</reference>
<sequence>MIKMNIIVKNIFKVVGIWCICIMLYFVFSLWTHVLSV</sequence>
<accession>U6F9E7</accession>
<keyword evidence="3" id="KW-1185">Reference proteome</keyword>
<dbReference type="AlphaFoldDB" id="U6F9E7"/>
<evidence type="ECO:0000313" key="2">
    <source>
        <dbReference type="EMBL" id="CDI59195.1"/>
    </source>
</evidence>
<name>U6F9E7_LACHE</name>
<keyword evidence="1" id="KW-1133">Transmembrane helix</keyword>
<dbReference type="HOGENOM" id="CLU_3345026_0_0_9"/>
<dbReference type="Proteomes" id="UP000017248">
    <property type="component" value="Unassembled WGS sequence"/>
</dbReference>
<keyword evidence="1" id="KW-0472">Membrane</keyword>
<comment type="caution">
    <text evidence="2">The sequence shown here is derived from an EMBL/GenBank/DDBJ whole genome shotgun (WGS) entry which is preliminary data.</text>
</comment>